<feature type="region of interest" description="Disordered" evidence="1">
    <location>
        <begin position="1"/>
        <end position="130"/>
    </location>
</feature>
<keyword evidence="4" id="KW-1185">Reference proteome</keyword>
<evidence type="ECO:0000313" key="4">
    <source>
        <dbReference type="Proteomes" id="UP001589575"/>
    </source>
</evidence>
<feature type="transmembrane region" description="Helical" evidence="2">
    <location>
        <begin position="271"/>
        <end position="304"/>
    </location>
</feature>
<protein>
    <submittedName>
        <fullName evidence="3">Uncharacterized protein</fullName>
    </submittedName>
</protein>
<comment type="caution">
    <text evidence="3">The sequence shown here is derived from an EMBL/GenBank/DDBJ whole genome shotgun (WGS) entry which is preliminary data.</text>
</comment>
<name>A0ABV5G4C3_9MICC</name>
<dbReference type="Proteomes" id="UP001589575">
    <property type="component" value="Unassembled WGS sequence"/>
</dbReference>
<proteinExistence type="predicted"/>
<keyword evidence="2" id="KW-0812">Transmembrane</keyword>
<keyword evidence="2" id="KW-1133">Transmembrane helix</keyword>
<evidence type="ECO:0000313" key="3">
    <source>
        <dbReference type="EMBL" id="MFB9073788.1"/>
    </source>
</evidence>
<organism evidence="3 4">
    <name type="scientific">Citricoccus parietis</name>
    <dbReference type="NCBI Taxonomy" id="592307"/>
    <lineage>
        <taxon>Bacteria</taxon>
        <taxon>Bacillati</taxon>
        <taxon>Actinomycetota</taxon>
        <taxon>Actinomycetes</taxon>
        <taxon>Micrococcales</taxon>
        <taxon>Micrococcaceae</taxon>
        <taxon>Citricoccus</taxon>
    </lineage>
</organism>
<accession>A0ABV5G4C3</accession>
<keyword evidence="2" id="KW-0472">Membrane</keyword>
<dbReference type="EMBL" id="JBHMFI010000001">
    <property type="protein sequence ID" value="MFB9073788.1"/>
    <property type="molecule type" value="Genomic_DNA"/>
</dbReference>
<evidence type="ECO:0000256" key="2">
    <source>
        <dbReference type="SAM" id="Phobius"/>
    </source>
</evidence>
<sequence>MPVRGGLARQPLMHRVDAQGHPQHRPDELVPEGHGQHGEAAGEPSLMQLVQPGSGGVRAQESEAVDAAEHEHQVGHGHGDPAEQVQRGRRRVRFPGGQVVGRDVAARCGRRHRSRGGDRRSGAADRGGLDGLGLLHDPVTVTPFRQGGPGPFQQLGVGQVLAALLEHGASVRRGHPVGPIGLAGRDLQGPRLAFALAGQPLLVFLAFHLQAQSLFLGALEFQQPFLLEECLLLGLAFGLEFGLLGGQPFGFEPVCLGLLGGTPALDLRLPFGLGAFGGGFPLGLGLLLGAALAFRLAVCLLPFVGSLHGARRLVDGLGDLVPVGLAEGIEPVVEGLEGTLGLLGVGVPQARLVRGGLPRGFRGGFCGTLGTLGAVSGAIGA</sequence>
<feature type="compositionally biased region" description="Basic and acidic residues" evidence="1">
    <location>
        <begin position="67"/>
        <end position="81"/>
    </location>
</feature>
<reference evidence="3 4" key="1">
    <citation type="submission" date="2024-09" db="EMBL/GenBank/DDBJ databases">
        <authorList>
            <person name="Sun Q."/>
            <person name="Mori K."/>
        </authorList>
    </citation>
    <scope>NUCLEOTIDE SEQUENCE [LARGE SCALE GENOMIC DNA]</scope>
    <source>
        <strain evidence="3 4">CCM 7609</strain>
    </source>
</reference>
<gene>
    <name evidence="3" type="ORF">ACFFX0_22315</name>
</gene>
<feature type="compositionally biased region" description="Basic and acidic residues" evidence="1">
    <location>
        <begin position="14"/>
        <end position="28"/>
    </location>
</feature>
<evidence type="ECO:0000256" key="1">
    <source>
        <dbReference type="SAM" id="MobiDB-lite"/>
    </source>
</evidence>